<dbReference type="Proteomes" id="UP000033115">
    <property type="component" value="Chromosome"/>
</dbReference>
<organism evidence="1 2">
    <name type="scientific">Clostridium scatologenes</name>
    <dbReference type="NCBI Taxonomy" id="1548"/>
    <lineage>
        <taxon>Bacteria</taxon>
        <taxon>Bacillati</taxon>
        <taxon>Bacillota</taxon>
        <taxon>Clostridia</taxon>
        <taxon>Eubacteriales</taxon>
        <taxon>Clostridiaceae</taxon>
        <taxon>Clostridium</taxon>
    </lineage>
</organism>
<dbReference type="PANTHER" id="PTHR30087:SF1">
    <property type="entry name" value="HYPOTHETICAL CYTOSOLIC PROTEIN"/>
    <property type="match status" value="1"/>
</dbReference>
<accession>A0A0E3K3S8</accession>
<keyword evidence="2" id="KW-1185">Reference proteome</keyword>
<protein>
    <submittedName>
        <fullName evidence="1">Uncharacterized protein</fullName>
    </submittedName>
</protein>
<dbReference type="InterPro" id="IPR007553">
    <property type="entry name" value="2-thiour_desulf"/>
</dbReference>
<dbReference type="RefSeq" id="WP_029162083.1">
    <property type="nucleotide sequence ID" value="NZ_CP009933.1"/>
</dbReference>
<dbReference type="Pfam" id="PF04463">
    <property type="entry name" value="2-thiour_desulf"/>
    <property type="match status" value="1"/>
</dbReference>
<proteinExistence type="predicted"/>
<evidence type="ECO:0000313" key="1">
    <source>
        <dbReference type="EMBL" id="AKA71895.1"/>
    </source>
</evidence>
<dbReference type="KEGG" id="csq:CSCA_4770"/>
<gene>
    <name evidence="1" type="ORF">CSCA_4770</name>
</gene>
<dbReference type="HOGENOM" id="CLU_076318_1_1_9"/>
<dbReference type="STRING" id="1548.CSCA_4770"/>
<evidence type="ECO:0000313" key="2">
    <source>
        <dbReference type="Proteomes" id="UP000033115"/>
    </source>
</evidence>
<name>A0A0E3K3S8_CLOSL</name>
<reference evidence="1 2" key="1">
    <citation type="journal article" date="2015" name="J. Biotechnol.">
        <title>Complete genome sequence of a malodorant-producing acetogen, Clostridium scatologenes ATCC 25775(T).</title>
        <authorList>
            <person name="Zhu Z."/>
            <person name="Guo T."/>
            <person name="Zheng H."/>
            <person name="Song T."/>
            <person name="Ouyang P."/>
            <person name="Xie J."/>
        </authorList>
    </citation>
    <scope>NUCLEOTIDE SEQUENCE [LARGE SCALE GENOMIC DNA]</scope>
    <source>
        <strain evidence="1 2">ATCC 25775</strain>
    </source>
</reference>
<dbReference type="PANTHER" id="PTHR30087">
    <property type="entry name" value="INNER MEMBRANE PROTEIN"/>
    <property type="match status" value="1"/>
</dbReference>
<dbReference type="EMBL" id="CP009933">
    <property type="protein sequence ID" value="AKA71895.1"/>
    <property type="molecule type" value="Genomic_DNA"/>
</dbReference>
<sequence>MILVSACLCGINCKYNGGNNLDSKVLELLKQGKAIPVCPEQLGGQSTPRPAHEINNSTGGEVLDGKARIIGPDRDDATAEFLKGAHETLKIAKECGAKVAILKARSPSCGYGKIYDGTFTGNKIDGNGVTAELLSRNGLTIYTEEDINSGKCKLDIE</sequence>
<dbReference type="AlphaFoldDB" id="A0A0E3K3S8"/>